<name>A0A7I8D8B1_9BACL</name>
<dbReference type="Pfam" id="PF02826">
    <property type="entry name" value="2-Hacid_dh_C"/>
    <property type="match status" value="1"/>
</dbReference>
<dbReference type="PANTHER" id="PTHR42789">
    <property type="entry name" value="D-ISOMER SPECIFIC 2-HYDROXYACID DEHYDROGENASE FAMILY PROTEIN (AFU_ORTHOLOGUE AFUA_6G10090)"/>
    <property type="match status" value="1"/>
</dbReference>
<evidence type="ECO:0008006" key="9">
    <source>
        <dbReference type="Google" id="ProtNLM"/>
    </source>
</evidence>
<keyword evidence="3" id="KW-0520">NAD</keyword>
<keyword evidence="2 4" id="KW-0560">Oxidoreductase</keyword>
<dbReference type="Gene3D" id="3.40.50.720">
    <property type="entry name" value="NAD(P)-binding Rossmann-like Domain"/>
    <property type="match status" value="2"/>
</dbReference>
<dbReference type="InterPro" id="IPR036291">
    <property type="entry name" value="NAD(P)-bd_dom_sf"/>
</dbReference>
<dbReference type="InterPro" id="IPR006140">
    <property type="entry name" value="D-isomer_DH_NAD-bd"/>
</dbReference>
<dbReference type="GO" id="GO:0016616">
    <property type="term" value="F:oxidoreductase activity, acting on the CH-OH group of donors, NAD or NADP as acceptor"/>
    <property type="evidence" value="ECO:0007669"/>
    <property type="project" value="InterPro"/>
</dbReference>
<dbReference type="SUPFAM" id="SSF51735">
    <property type="entry name" value="NAD(P)-binding Rossmann-fold domains"/>
    <property type="match status" value="1"/>
</dbReference>
<dbReference type="SUPFAM" id="SSF52283">
    <property type="entry name" value="Formate/glycerate dehydrogenase catalytic domain-like"/>
    <property type="match status" value="1"/>
</dbReference>
<keyword evidence="8" id="KW-1185">Reference proteome</keyword>
<evidence type="ECO:0000256" key="1">
    <source>
        <dbReference type="ARBA" id="ARBA00005854"/>
    </source>
</evidence>
<dbReference type="KEGG" id="eff:skT53_05870"/>
<proteinExistence type="inferred from homology"/>
<protein>
    <recommendedName>
        <fullName evidence="9">Phosphoglycerate dehydrogenase</fullName>
    </recommendedName>
</protein>
<evidence type="ECO:0000259" key="6">
    <source>
        <dbReference type="Pfam" id="PF02826"/>
    </source>
</evidence>
<evidence type="ECO:0000313" key="8">
    <source>
        <dbReference type="Proteomes" id="UP000593802"/>
    </source>
</evidence>
<dbReference type="EMBL" id="AP023366">
    <property type="protein sequence ID" value="BCJ85602.1"/>
    <property type="molecule type" value="Genomic_DNA"/>
</dbReference>
<dbReference type="AlphaFoldDB" id="A0A7I8D8B1"/>
<dbReference type="InterPro" id="IPR029753">
    <property type="entry name" value="D-isomer_DH_CS"/>
</dbReference>
<dbReference type="InterPro" id="IPR050857">
    <property type="entry name" value="D-2-hydroxyacid_DH"/>
</dbReference>
<evidence type="ECO:0000256" key="3">
    <source>
        <dbReference type="ARBA" id="ARBA00023027"/>
    </source>
</evidence>
<sequence length="319" mass="35342">MPIVITEDVWWPIPDWITSKYEVLQDFTLWSNPEHIVSVGANADALVVRNRTKVDRLLLESLPRLRVVGRLGVGLDNIDLQACRDLGIVVVAAKGCNANAVAEYVIACMFQHARFLSVCDSCTRTGVWDRQKCMGRELNGKTLGLIGVGDIGQRVAVRARALGLRVIAYDPFLLKSHMLVQDFAVELTRLQLVCQMSDYISVHVPLTATTRHLITENELALCKKDAVLINTSRGGIINENALFTHLTKQPESFAFLDVREKEPSAADDPFLLLPNLFLTPHIAGITHESSQRVAELVLDDIDRVLSGQNPMAAVVYPLP</sequence>
<dbReference type="GO" id="GO:0051287">
    <property type="term" value="F:NAD binding"/>
    <property type="evidence" value="ECO:0007669"/>
    <property type="project" value="InterPro"/>
</dbReference>
<reference evidence="7 8" key="1">
    <citation type="submission" date="2020-08" db="EMBL/GenBank/DDBJ databases">
        <title>Complete Genome Sequence of Effusibacillus dendaii Strain skT53, Isolated from Farmland soil.</title>
        <authorList>
            <person name="Konishi T."/>
            <person name="Kawasaki H."/>
        </authorList>
    </citation>
    <scope>NUCLEOTIDE SEQUENCE [LARGE SCALE GENOMIC DNA]</scope>
    <source>
        <strain evidence="8">skT53</strain>
    </source>
</reference>
<accession>A0A7I8D8B1</accession>
<dbReference type="Proteomes" id="UP000593802">
    <property type="component" value="Chromosome"/>
</dbReference>
<organism evidence="7 8">
    <name type="scientific">Effusibacillus dendaii</name>
    <dbReference type="NCBI Taxonomy" id="2743772"/>
    <lineage>
        <taxon>Bacteria</taxon>
        <taxon>Bacillati</taxon>
        <taxon>Bacillota</taxon>
        <taxon>Bacilli</taxon>
        <taxon>Bacillales</taxon>
        <taxon>Alicyclobacillaceae</taxon>
        <taxon>Effusibacillus</taxon>
    </lineage>
</organism>
<dbReference type="Pfam" id="PF00389">
    <property type="entry name" value="2-Hacid_dh"/>
    <property type="match status" value="1"/>
</dbReference>
<gene>
    <name evidence="7" type="ORF">skT53_05870</name>
</gene>
<evidence type="ECO:0000259" key="5">
    <source>
        <dbReference type="Pfam" id="PF00389"/>
    </source>
</evidence>
<evidence type="ECO:0000313" key="7">
    <source>
        <dbReference type="EMBL" id="BCJ85602.1"/>
    </source>
</evidence>
<dbReference type="InterPro" id="IPR006139">
    <property type="entry name" value="D-isomer_2_OHA_DH_cat_dom"/>
</dbReference>
<dbReference type="PROSITE" id="PS00671">
    <property type="entry name" value="D_2_HYDROXYACID_DH_3"/>
    <property type="match status" value="1"/>
</dbReference>
<dbReference type="PANTHER" id="PTHR42789:SF1">
    <property type="entry name" value="D-ISOMER SPECIFIC 2-HYDROXYACID DEHYDROGENASE FAMILY PROTEIN (AFU_ORTHOLOGUE AFUA_6G10090)"/>
    <property type="match status" value="1"/>
</dbReference>
<comment type="similarity">
    <text evidence="1 4">Belongs to the D-isomer specific 2-hydroxyacid dehydrogenase family.</text>
</comment>
<feature type="domain" description="D-isomer specific 2-hydroxyacid dehydrogenase catalytic" evidence="5">
    <location>
        <begin position="35"/>
        <end position="314"/>
    </location>
</feature>
<feature type="domain" description="D-isomer specific 2-hydroxyacid dehydrogenase NAD-binding" evidence="6">
    <location>
        <begin position="106"/>
        <end position="283"/>
    </location>
</feature>
<evidence type="ECO:0000256" key="2">
    <source>
        <dbReference type="ARBA" id="ARBA00023002"/>
    </source>
</evidence>
<dbReference type="RefSeq" id="WP_200759703.1">
    <property type="nucleotide sequence ID" value="NZ_AP023366.1"/>
</dbReference>
<dbReference type="CDD" id="cd12173">
    <property type="entry name" value="PGDH_4"/>
    <property type="match status" value="1"/>
</dbReference>
<evidence type="ECO:0000256" key="4">
    <source>
        <dbReference type="RuleBase" id="RU003719"/>
    </source>
</evidence>